<evidence type="ECO:0008006" key="9">
    <source>
        <dbReference type="Google" id="ProtNLM"/>
    </source>
</evidence>
<dbReference type="Pfam" id="PF03279">
    <property type="entry name" value="Lip_A_acyltrans"/>
    <property type="match status" value="1"/>
</dbReference>
<keyword evidence="2" id="KW-1003">Cell membrane</keyword>
<keyword evidence="6" id="KW-0012">Acyltransferase</keyword>
<comment type="subcellular location">
    <subcellularLocation>
        <location evidence="1">Cell inner membrane</location>
    </subcellularLocation>
</comment>
<evidence type="ECO:0000256" key="2">
    <source>
        <dbReference type="ARBA" id="ARBA00022475"/>
    </source>
</evidence>
<dbReference type="PANTHER" id="PTHR30606:SF10">
    <property type="entry name" value="PHOSPHATIDYLINOSITOL MANNOSIDE ACYLTRANSFERASE"/>
    <property type="match status" value="1"/>
</dbReference>
<name>A0A8D5UIT7_9BACL</name>
<evidence type="ECO:0000256" key="1">
    <source>
        <dbReference type="ARBA" id="ARBA00004533"/>
    </source>
</evidence>
<proteinExistence type="predicted"/>
<keyword evidence="8" id="KW-1185">Reference proteome</keyword>
<dbReference type="InterPro" id="IPR004960">
    <property type="entry name" value="LipA_acyltrans"/>
</dbReference>
<organism evidence="7 8">
    <name type="scientific">Polycladomyces abyssicola</name>
    <dbReference type="NCBI Taxonomy" id="1125966"/>
    <lineage>
        <taxon>Bacteria</taxon>
        <taxon>Bacillati</taxon>
        <taxon>Bacillota</taxon>
        <taxon>Bacilli</taxon>
        <taxon>Bacillales</taxon>
        <taxon>Thermoactinomycetaceae</taxon>
        <taxon>Polycladomyces</taxon>
    </lineage>
</organism>
<evidence type="ECO:0000256" key="5">
    <source>
        <dbReference type="ARBA" id="ARBA00023136"/>
    </source>
</evidence>
<dbReference type="GO" id="GO:0009247">
    <property type="term" value="P:glycolipid biosynthetic process"/>
    <property type="evidence" value="ECO:0007669"/>
    <property type="project" value="UniProtKB-ARBA"/>
</dbReference>
<dbReference type="AlphaFoldDB" id="A0A8D5UIT7"/>
<gene>
    <name evidence="7" type="ORF">JIR001_26360</name>
</gene>
<reference evidence="7" key="1">
    <citation type="journal article" date="2013" name="Int. J. Syst. Evol. Microbiol.">
        <title>Polycladomyces abyssicola gen. nov., sp. nov., a thermophilic filamentous bacterium isolated from hemipelagic sediment.</title>
        <authorList>
            <person name="Tsubouchi T."/>
            <person name="Shimane Y."/>
            <person name="Mori K."/>
            <person name="Usui K."/>
            <person name="Hiraki T."/>
            <person name="Tame A."/>
            <person name="Uematsu K."/>
            <person name="Maruyama T."/>
            <person name="Hatada Y."/>
        </authorList>
    </citation>
    <scope>NUCLEOTIDE SEQUENCE</scope>
    <source>
        <strain evidence="7">JIR-001</strain>
    </source>
</reference>
<evidence type="ECO:0000256" key="3">
    <source>
        <dbReference type="ARBA" id="ARBA00022519"/>
    </source>
</evidence>
<dbReference type="GO" id="GO:0016746">
    <property type="term" value="F:acyltransferase activity"/>
    <property type="evidence" value="ECO:0007669"/>
    <property type="project" value="UniProtKB-KW"/>
</dbReference>
<sequence>MYEWIGRLTKNERRMQMVSHWLRRMPRPLVEWMCRWVGLLLYMVGFALRRKIRENLSRLLPERTTGQIRRIARQYFEHGVLTLYEILVDVPSESIGSRSRFTVEGEEHLRRVLENGKGAILFTPHVGNYFYYYWYFSQRYPCLTVVTAGSEELRPLYLRMQSLGCQGLDYDNTPPLTLLRKLRQHLREGGVILLLGDFWRPNFPPALMFGRKTRSPRGAAQLALQEQVPVIPFYGYRERGLCHRMVIEPPVYLYKYFKSNQTLEATNRLNGFLEKAIRACPEQWFYWFNADRRLDLVGDQVVEGGGSKDDIDPVSVSS</sequence>
<keyword evidence="3" id="KW-0997">Cell inner membrane</keyword>
<evidence type="ECO:0000256" key="4">
    <source>
        <dbReference type="ARBA" id="ARBA00022679"/>
    </source>
</evidence>
<dbReference type="CDD" id="cd07984">
    <property type="entry name" value="LPLAT_LABLAT-like"/>
    <property type="match status" value="1"/>
</dbReference>
<dbReference type="GO" id="GO:0005886">
    <property type="term" value="C:plasma membrane"/>
    <property type="evidence" value="ECO:0007669"/>
    <property type="project" value="UniProtKB-SubCell"/>
</dbReference>
<accession>A0A8D5UIT7</accession>
<dbReference type="EMBL" id="AP024601">
    <property type="protein sequence ID" value="BCU82853.1"/>
    <property type="molecule type" value="Genomic_DNA"/>
</dbReference>
<evidence type="ECO:0000256" key="6">
    <source>
        <dbReference type="ARBA" id="ARBA00023315"/>
    </source>
</evidence>
<dbReference type="RefSeq" id="WP_212773146.1">
    <property type="nucleotide sequence ID" value="NZ_AP024601.1"/>
</dbReference>
<protein>
    <recommendedName>
        <fullName evidence="9">Lipid A biosynthesis acyltransferase</fullName>
    </recommendedName>
</protein>
<evidence type="ECO:0000313" key="8">
    <source>
        <dbReference type="Proteomes" id="UP000677436"/>
    </source>
</evidence>
<dbReference type="Proteomes" id="UP000677436">
    <property type="component" value="Chromosome"/>
</dbReference>
<evidence type="ECO:0000313" key="7">
    <source>
        <dbReference type="EMBL" id="BCU82853.1"/>
    </source>
</evidence>
<dbReference type="KEGG" id="pabs:JIR001_26360"/>
<keyword evidence="4" id="KW-0808">Transferase</keyword>
<keyword evidence="5" id="KW-0472">Membrane</keyword>
<reference evidence="7" key="2">
    <citation type="journal article" date="2021" name="Microbiol. Resour. Announc.">
        <title>Complete Genome Sequence of Polycladomyces abyssicola JIR-001T, Isolated from Hemipelagic Sediment in Deep Seawater.</title>
        <authorList>
            <person name="Tsubouchi T."/>
            <person name="Kaneko Y."/>
        </authorList>
    </citation>
    <scope>NUCLEOTIDE SEQUENCE</scope>
    <source>
        <strain evidence="7">JIR-001</strain>
    </source>
</reference>
<dbReference type="PANTHER" id="PTHR30606">
    <property type="entry name" value="LIPID A BIOSYNTHESIS LAUROYL ACYLTRANSFERASE"/>
    <property type="match status" value="1"/>
</dbReference>